<feature type="domain" description="LamG-like jellyroll fold" evidence="4">
    <location>
        <begin position="605"/>
        <end position="730"/>
    </location>
</feature>
<reference evidence="6" key="1">
    <citation type="submission" date="2017-02" db="EMBL/GenBank/DDBJ databases">
        <title>Comparative genomics and description of representatives of a novel lineage of planctomycetes thriving in anoxic sediments.</title>
        <authorList>
            <person name="Spring S."/>
            <person name="Bunk B."/>
            <person name="Sproer C."/>
            <person name="Klenk H.-P."/>
        </authorList>
    </citation>
    <scope>NUCLEOTIDE SEQUENCE [LARGE SCALE GENOMIC DNA]</scope>
    <source>
        <strain evidence="6">L21-RPul-D3</strain>
    </source>
</reference>
<feature type="signal peptide" evidence="3">
    <location>
        <begin position="1"/>
        <end position="20"/>
    </location>
</feature>
<dbReference type="KEGG" id="pbu:L21SP3_01715"/>
<accession>A0A1Q2HRJ4</accession>
<dbReference type="EMBL" id="CP019633">
    <property type="protein sequence ID" value="AQQ09894.1"/>
    <property type="molecule type" value="Genomic_DNA"/>
</dbReference>
<dbReference type="Pfam" id="PF22848">
    <property type="entry name" value="ASD1_dom"/>
    <property type="match status" value="1"/>
</dbReference>
<dbReference type="SMART" id="SM00560">
    <property type="entry name" value="LamGL"/>
    <property type="match status" value="1"/>
</dbReference>
<keyword evidence="2" id="KW-1015">Disulfide bond</keyword>
<dbReference type="AlphaFoldDB" id="A0A1Q2HRJ4"/>
<dbReference type="Pfam" id="PF13385">
    <property type="entry name" value="Laminin_G_3"/>
    <property type="match status" value="1"/>
</dbReference>
<organism evidence="5 6">
    <name type="scientific">Sedimentisphaera cyanobacteriorum</name>
    <dbReference type="NCBI Taxonomy" id="1940790"/>
    <lineage>
        <taxon>Bacteria</taxon>
        <taxon>Pseudomonadati</taxon>
        <taxon>Planctomycetota</taxon>
        <taxon>Phycisphaerae</taxon>
        <taxon>Sedimentisphaerales</taxon>
        <taxon>Sedimentisphaeraceae</taxon>
        <taxon>Sedimentisphaera</taxon>
    </lineage>
</organism>
<dbReference type="Proteomes" id="UP000188273">
    <property type="component" value="Chromosome"/>
</dbReference>
<dbReference type="STRING" id="1940790.L21SP3_01715"/>
<dbReference type="InterPro" id="IPR006558">
    <property type="entry name" value="LamG-like"/>
</dbReference>
<dbReference type="InterPro" id="IPR017853">
    <property type="entry name" value="GH"/>
</dbReference>
<dbReference type="InterPro" id="IPR055235">
    <property type="entry name" value="ASD1_cat"/>
</dbReference>
<protein>
    <submittedName>
        <fullName evidence="5">Alpha-L-arabinofuranosidase</fullName>
    </submittedName>
</protein>
<dbReference type="Gene3D" id="2.60.120.200">
    <property type="match status" value="1"/>
</dbReference>
<dbReference type="GO" id="GO:0000272">
    <property type="term" value="P:polysaccharide catabolic process"/>
    <property type="evidence" value="ECO:0007669"/>
    <property type="project" value="TreeGrafter"/>
</dbReference>
<evidence type="ECO:0000256" key="3">
    <source>
        <dbReference type="SAM" id="SignalP"/>
    </source>
</evidence>
<name>A0A1Q2HRJ4_9BACT</name>
<evidence type="ECO:0000259" key="4">
    <source>
        <dbReference type="SMART" id="SM00560"/>
    </source>
</evidence>
<keyword evidence="6" id="KW-1185">Reference proteome</keyword>
<proteinExistence type="predicted"/>
<dbReference type="Gene3D" id="3.20.20.80">
    <property type="entry name" value="Glycosidases"/>
    <property type="match status" value="1"/>
</dbReference>
<feature type="chain" id="PRO_5010235647" evidence="3">
    <location>
        <begin position="21"/>
        <end position="743"/>
    </location>
</feature>
<sequence length="743" mass="84201" precursor="true">MRYIPKKAFFLLISAASAFAAAEQVNINYVSGQDKTVNEMLFGYNTLYCVPDQPEDGWMPDERWQDQYLPQTMEDLGVTSLRYPGGHIVSFWHWDDPFSGGWEDLWDPSRTFDSRAVREQRYSGYMDLDEYIQQCKNLDIEPILGVNVLAGYKFDRVQDSIDEAVAMLDYCEQNDFDVTYLYLDNEVGHQGGLPNHIDAGAYPELVKQFSIGIKNEYPNIKLICNYIHGLSHWTVKDLVRDYGQYFDVIDKHLYYNTGAWGEYSRSEWLNDFTVDGYKSEIDSFHQFCKNTGMEHIELGFLEWNYGGSGGTQSDNGNFFDQAMVMSEIMMMFIEKNVDMACIWPIYWPGSGRNLIEFEPYKHRPSFTAMQMFKDIQGQKVHTFDSDHQNAIVLGALAERTENSKNPKIVILILSKDSSESRDFTIDLGNISPDSVFATSMAEGDNGWHRSIRMSPSLNQDNQITFSAPGISLTKITAVMSKSDINADMEVDIEDFMLLSEEWMSSPENIFADIAPSSSGDGFVDMIDLSAFSKDWPGFFNNMFCWWKFEEQTGTQASDSSENSRFGTLSGTNFQEGSVLGISDSGLYFDGIDDKVTLDLGYSDWPEYTVSLWVKPEQLGQANYSGLFNTSSNNNADTFQIDVDGTNPGSYRYHGSEDGIIGAVEDSWTHIAVACENETTKLYYNGSLAGSINASDTQIDRIQLGINRSGHLPFEGIIDDFRVYDKALSDDKIQNLYFSPLPQR</sequence>
<evidence type="ECO:0000256" key="1">
    <source>
        <dbReference type="ARBA" id="ARBA00022729"/>
    </source>
</evidence>
<dbReference type="InterPro" id="IPR013320">
    <property type="entry name" value="ConA-like_dom_sf"/>
</dbReference>
<gene>
    <name evidence="5" type="ORF">L21SP3_01715</name>
</gene>
<dbReference type="PANTHER" id="PTHR43576">
    <property type="entry name" value="ALPHA-L-ARABINOFURANOSIDASE C-RELATED"/>
    <property type="match status" value="1"/>
</dbReference>
<keyword evidence="1 3" id="KW-0732">Signal</keyword>
<dbReference type="SUPFAM" id="SSF51445">
    <property type="entry name" value="(Trans)glycosidases"/>
    <property type="match status" value="1"/>
</dbReference>
<evidence type="ECO:0000313" key="5">
    <source>
        <dbReference type="EMBL" id="AQQ09894.1"/>
    </source>
</evidence>
<evidence type="ECO:0000256" key="2">
    <source>
        <dbReference type="ARBA" id="ARBA00023157"/>
    </source>
</evidence>
<dbReference type="SUPFAM" id="SSF49899">
    <property type="entry name" value="Concanavalin A-like lectins/glucanases"/>
    <property type="match status" value="1"/>
</dbReference>
<evidence type="ECO:0000313" key="6">
    <source>
        <dbReference type="Proteomes" id="UP000188273"/>
    </source>
</evidence>